<gene>
    <name evidence="2" type="ORF">BpHYR1_041846</name>
</gene>
<dbReference type="AlphaFoldDB" id="A0A3M7QBE1"/>
<organism evidence="2 3">
    <name type="scientific">Brachionus plicatilis</name>
    <name type="common">Marine rotifer</name>
    <name type="synonym">Brachionus muelleri</name>
    <dbReference type="NCBI Taxonomy" id="10195"/>
    <lineage>
        <taxon>Eukaryota</taxon>
        <taxon>Metazoa</taxon>
        <taxon>Spiralia</taxon>
        <taxon>Gnathifera</taxon>
        <taxon>Rotifera</taxon>
        <taxon>Eurotatoria</taxon>
        <taxon>Monogononta</taxon>
        <taxon>Pseudotrocha</taxon>
        <taxon>Ploima</taxon>
        <taxon>Brachionidae</taxon>
        <taxon>Brachionus</taxon>
    </lineage>
</organism>
<evidence type="ECO:0000313" key="3">
    <source>
        <dbReference type="Proteomes" id="UP000276133"/>
    </source>
</evidence>
<dbReference type="EMBL" id="REGN01006701">
    <property type="protein sequence ID" value="RNA08549.1"/>
    <property type="molecule type" value="Genomic_DNA"/>
</dbReference>
<accession>A0A3M7QBE1</accession>
<feature type="signal peptide" evidence="1">
    <location>
        <begin position="1"/>
        <end position="28"/>
    </location>
</feature>
<proteinExistence type="predicted"/>
<keyword evidence="1" id="KW-0732">Signal</keyword>
<comment type="caution">
    <text evidence="2">The sequence shown here is derived from an EMBL/GenBank/DDBJ whole genome shotgun (WGS) entry which is preliminary data.</text>
</comment>
<protein>
    <submittedName>
        <fullName evidence="2">Uncharacterized protein</fullName>
    </submittedName>
</protein>
<sequence length="69" mass="8099">MDQSEHGLGFLTLQLVLSMVFLFDEVKPKPIHLSMDCILTQFSIIYILNNTQRNIKNWFKSNERLSLND</sequence>
<dbReference type="Proteomes" id="UP000276133">
    <property type="component" value="Unassembled WGS sequence"/>
</dbReference>
<feature type="chain" id="PRO_5018075882" evidence="1">
    <location>
        <begin position="29"/>
        <end position="69"/>
    </location>
</feature>
<keyword evidence="3" id="KW-1185">Reference proteome</keyword>
<name>A0A3M7QBE1_BRAPC</name>
<evidence type="ECO:0000313" key="2">
    <source>
        <dbReference type="EMBL" id="RNA08549.1"/>
    </source>
</evidence>
<evidence type="ECO:0000256" key="1">
    <source>
        <dbReference type="SAM" id="SignalP"/>
    </source>
</evidence>
<reference evidence="2 3" key="1">
    <citation type="journal article" date="2018" name="Sci. Rep.">
        <title>Genomic signatures of local adaptation to the degree of environmental predictability in rotifers.</title>
        <authorList>
            <person name="Franch-Gras L."/>
            <person name="Hahn C."/>
            <person name="Garcia-Roger E.M."/>
            <person name="Carmona M.J."/>
            <person name="Serra M."/>
            <person name="Gomez A."/>
        </authorList>
    </citation>
    <scope>NUCLEOTIDE SEQUENCE [LARGE SCALE GENOMIC DNA]</scope>
    <source>
        <strain evidence="2">HYR1</strain>
    </source>
</reference>